<keyword evidence="1" id="KW-1133">Transmembrane helix</keyword>
<keyword evidence="1" id="KW-0472">Membrane</keyword>
<evidence type="ECO:0000313" key="3">
    <source>
        <dbReference type="Proteomes" id="UP000219259"/>
    </source>
</evidence>
<dbReference type="Proteomes" id="UP000219259">
    <property type="component" value="Unassembled WGS sequence"/>
</dbReference>
<evidence type="ECO:0000256" key="1">
    <source>
        <dbReference type="SAM" id="Phobius"/>
    </source>
</evidence>
<accession>A0A2A6EB98</accession>
<organism evidence="2 3">
    <name type="scientific">Tannerella forsythia</name>
    <name type="common">Bacteroides forsythus</name>
    <dbReference type="NCBI Taxonomy" id="28112"/>
    <lineage>
        <taxon>Bacteria</taxon>
        <taxon>Pseudomonadati</taxon>
        <taxon>Bacteroidota</taxon>
        <taxon>Bacteroidia</taxon>
        <taxon>Bacteroidales</taxon>
        <taxon>Tannerellaceae</taxon>
        <taxon>Tannerella</taxon>
    </lineage>
</organism>
<reference evidence="2 3" key="1">
    <citation type="submission" date="2017-09" db="EMBL/GenBank/DDBJ databases">
        <title>Phase variable restriction modification systems are present in the genome sequences of periodontal pathogens Prevotella intermedia, Tannerella forsythia and Porphyromonas gingivalis.</title>
        <authorList>
            <person name="Haigh R.D."/>
            <person name="Crawford L."/>
            <person name="Ralph J."/>
            <person name="Wanford J."/>
            <person name="Vartoukian S.R."/>
            <person name="Hijazib K."/>
            <person name="Wade W."/>
            <person name="Oggioni M.R."/>
        </authorList>
    </citation>
    <scope>NUCLEOTIDE SEQUENCE [LARGE SCALE GENOMIC DNA]</scope>
    <source>
        <strain evidence="2 3">WW11663</strain>
    </source>
</reference>
<comment type="caution">
    <text evidence="2">The sequence shown here is derived from an EMBL/GenBank/DDBJ whole genome shotgun (WGS) entry which is preliminary data.</text>
</comment>
<keyword evidence="1" id="KW-0812">Transmembrane</keyword>
<evidence type="ECO:0000313" key="2">
    <source>
        <dbReference type="EMBL" id="PDP44985.1"/>
    </source>
</evidence>
<feature type="transmembrane region" description="Helical" evidence="1">
    <location>
        <begin position="43"/>
        <end position="64"/>
    </location>
</feature>
<gene>
    <name evidence="2" type="ORF">CLI86_01215</name>
</gene>
<dbReference type="EMBL" id="NSLJ01000002">
    <property type="protein sequence ID" value="PDP44985.1"/>
    <property type="molecule type" value="Genomic_DNA"/>
</dbReference>
<dbReference type="AlphaFoldDB" id="A0A2A6EB98"/>
<proteinExistence type="predicted"/>
<sequence>MHVKEQRTVLFQKDAIILWDIVQNPALERQNFAWPEQREIGRFFFNSVSAVFFAGFLYLCFFYCTKNHGF</sequence>
<protein>
    <submittedName>
        <fullName evidence="2">Uncharacterized protein</fullName>
    </submittedName>
</protein>
<name>A0A2A6EB98_TANFO</name>